<gene>
    <name evidence="6" type="ORF">U9M48_014867</name>
</gene>
<sequence>MPATAAAVAAVAPPGARRPLPFRAGAAPRARGQPQPTTTTIQRRCRASAAAAHGAPAAAAAAGGRRRGAKEYVEAAREMARHRDGGPPRWFSPLECGGAAAAGRVPGAPTLVYLPGMDGIGLGLIRHHERLAKMFELWCLHIPVEDRTSFEDLVEYVEGTVKSESSRAPDRPVYLIGESLGACVALAVAVRNPDIDLVLILVNPGTSFHKSQMETLSAFLDLVPEPFHLTTPQLLNFLTGNLMKMPSTFVGRGFSFEEAGQTLSEISSSLLPSLMNLFDILTKESIVWKLKMLKTSSSYVNSRLHSVKAQTLVLASGNDELLPSSQEAEKLRCALDKCRTRLFRDNGHKILLEAEFDLATTIKGAGYYRRSRKTDFVSDYLPPTPDELQQAINRDRILNFITDPVILSTLPDGKIVRGLAGLPREGPAVLVGYHMLMGFELGPMVTGILSSTGVHIRGLAHPFMFNKNSEELMFDSAHFDLHRIMGAVPVTGANFYKLLADKEFVLLYPGGAREALHRKGEEYKLFWPEQPEFVRMASRFGATIIPFGVVGEDDICHLLLDYNDLQKLPFYDMLDKALNHDDVKLRTDSMGTLKDQGLHPMVLAPKMPGRFYFVLGKPIETRGREKELRDREEAQRLYLQVKSEVESCISYLKEKREKDPYRSILPRFLYQAVHGPHAEIPTFEP</sequence>
<dbReference type="EMBL" id="CP144747">
    <property type="protein sequence ID" value="WVZ65518.1"/>
    <property type="molecule type" value="Genomic_DNA"/>
</dbReference>
<name>A0AAQ3T2D0_PASNO</name>
<protein>
    <recommendedName>
        <fullName evidence="5">Serine aminopeptidase S33 domain-containing protein</fullName>
    </recommendedName>
</protein>
<keyword evidence="7" id="KW-1185">Reference proteome</keyword>
<dbReference type="GO" id="GO:0004144">
    <property type="term" value="F:diacylglycerol O-acyltransferase activity"/>
    <property type="evidence" value="ECO:0007669"/>
    <property type="project" value="UniProtKB-ARBA"/>
</dbReference>
<dbReference type="Pfam" id="PF12146">
    <property type="entry name" value="Hydrolase_4"/>
    <property type="match status" value="1"/>
</dbReference>
<dbReference type="GO" id="GO:0016020">
    <property type="term" value="C:membrane"/>
    <property type="evidence" value="ECO:0007669"/>
    <property type="project" value="TreeGrafter"/>
</dbReference>
<evidence type="ECO:0000313" key="6">
    <source>
        <dbReference type="EMBL" id="WVZ65519.1"/>
    </source>
</evidence>
<evidence type="ECO:0000256" key="4">
    <source>
        <dbReference type="SAM" id="MobiDB-lite"/>
    </source>
</evidence>
<evidence type="ECO:0000313" key="7">
    <source>
        <dbReference type="Proteomes" id="UP001341281"/>
    </source>
</evidence>
<dbReference type="Pfam" id="PF03982">
    <property type="entry name" value="DAGAT"/>
    <property type="match status" value="1"/>
</dbReference>
<dbReference type="SUPFAM" id="SSF53474">
    <property type="entry name" value="alpha/beta-Hydrolases"/>
    <property type="match status" value="1"/>
</dbReference>
<dbReference type="Gene3D" id="3.40.50.1820">
    <property type="entry name" value="alpha/beta hydrolase"/>
    <property type="match status" value="1"/>
</dbReference>
<dbReference type="PANTHER" id="PTHR22753:SF24">
    <property type="entry name" value="ESTERASE_LIPASE_THIOESTERASE FAMILY PROTEIN"/>
    <property type="match status" value="1"/>
</dbReference>
<dbReference type="EMBL" id="CP144747">
    <property type="protein sequence ID" value="WVZ65519.1"/>
    <property type="molecule type" value="Genomic_DNA"/>
</dbReference>
<keyword evidence="3" id="KW-0012">Acyltransferase</keyword>
<dbReference type="InterPro" id="IPR007130">
    <property type="entry name" value="DAGAT"/>
</dbReference>
<feature type="region of interest" description="Disordered" evidence="4">
    <location>
        <begin position="9"/>
        <end position="38"/>
    </location>
</feature>
<keyword evidence="2" id="KW-0808">Transferase</keyword>
<dbReference type="InterPro" id="IPR029058">
    <property type="entry name" value="AB_hydrolase_fold"/>
</dbReference>
<evidence type="ECO:0000256" key="3">
    <source>
        <dbReference type="ARBA" id="ARBA00023315"/>
    </source>
</evidence>
<dbReference type="AlphaFoldDB" id="A0AAQ3T2D0"/>
<dbReference type="PANTHER" id="PTHR22753">
    <property type="entry name" value="TRANSMEMBRANE PROTEIN 68"/>
    <property type="match status" value="1"/>
</dbReference>
<organism evidence="6 7">
    <name type="scientific">Paspalum notatum var. saurae</name>
    <dbReference type="NCBI Taxonomy" id="547442"/>
    <lineage>
        <taxon>Eukaryota</taxon>
        <taxon>Viridiplantae</taxon>
        <taxon>Streptophyta</taxon>
        <taxon>Embryophyta</taxon>
        <taxon>Tracheophyta</taxon>
        <taxon>Spermatophyta</taxon>
        <taxon>Magnoliopsida</taxon>
        <taxon>Liliopsida</taxon>
        <taxon>Poales</taxon>
        <taxon>Poaceae</taxon>
        <taxon>PACMAD clade</taxon>
        <taxon>Panicoideae</taxon>
        <taxon>Andropogonodae</taxon>
        <taxon>Paspaleae</taxon>
        <taxon>Paspalinae</taxon>
        <taxon>Paspalum</taxon>
    </lineage>
</organism>
<accession>A0AAQ3T2D0</accession>
<evidence type="ECO:0000259" key="5">
    <source>
        <dbReference type="Pfam" id="PF12146"/>
    </source>
</evidence>
<feature type="domain" description="Serine aminopeptidase S33" evidence="5">
    <location>
        <begin position="149"/>
        <end position="354"/>
    </location>
</feature>
<dbReference type="GO" id="GO:0019432">
    <property type="term" value="P:triglyceride biosynthetic process"/>
    <property type="evidence" value="ECO:0007669"/>
    <property type="project" value="UniProtKB-ARBA"/>
</dbReference>
<dbReference type="CDD" id="cd07987">
    <property type="entry name" value="LPLAT_MGAT-like"/>
    <property type="match status" value="1"/>
</dbReference>
<proteinExistence type="inferred from homology"/>
<comment type="similarity">
    <text evidence="1">Belongs to the diacylglycerol acyltransferase family.</text>
</comment>
<dbReference type="Proteomes" id="UP001341281">
    <property type="component" value="Chromosome 03"/>
</dbReference>
<reference evidence="6 7" key="1">
    <citation type="submission" date="2024-02" db="EMBL/GenBank/DDBJ databases">
        <title>High-quality chromosome-scale genome assembly of Pensacola bahiagrass (Paspalum notatum Flugge var. saurae).</title>
        <authorList>
            <person name="Vega J.M."/>
            <person name="Podio M."/>
            <person name="Orjuela J."/>
            <person name="Siena L.A."/>
            <person name="Pessino S.C."/>
            <person name="Combes M.C."/>
            <person name="Mariac C."/>
            <person name="Albertini E."/>
            <person name="Pupilli F."/>
            <person name="Ortiz J.P.A."/>
            <person name="Leblanc O."/>
        </authorList>
    </citation>
    <scope>NUCLEOTIDE SEQUENCE [LARGE SCALE GENOMIC DNA]</scope>
    <source>
        <strain evidence="6">R1</strain>
        <tissue evidence="6">Leaf</tissue>
    </source>
</reference>
<evidence type="ECO:0000256" key="2">
    <source>
        <dbReference type="ARBA" id="ARBA00022679"/>
    </source>
</evidence>
<evidence type="ECO:0000256" key="1">
    <source>
        <dbReference type="ARBA" id="ARBA00005420"/>
    </source>
</evidence>
<dbReference type="InterPro" id="IPR022742">
    <property type="entry name" value="Hydrolase_4"/>
</dbReference>